<dbReference type="EMBL" id="KE546994">
    <property type="protein sequence ID" value="EPY49950.1"/>
    <property type="molecule type" value="Genomic_DNA"/>
</dbReference>
<feature type="region of interest" description="Disordered" evidence="1">
    <location>
        <begin position="1"/>
        <end position="56"/>
    </location>
</feature>
<dbReference type="HOGENOM" id="CLU_874817_0_0_1"/>
<dbReference type="Gene3D" id="3.60.130.30">
    <property type="match status" value="1"/>
</dbReference>
<dbReference type="OrthoDB" id="5381351at2759"/>
<dbReference type="Proteomes" id="UP000015464">
    <property type="component" value="Unassembled WGS sequence"/>
</dbReference>
<reference evidence="2 3" key="1">
    <citation type="journal article" date="2011" name="Science">
        <title>Comparative functional genomics of the fission yeasts.</title>
        <authorList>
            <person name="Rhind N."/>
            <person name="Chen Z."/>
            <person name="Yassour M."/>
            <person name="Thompson D.A."/>
            <person name="Haas B.J."/>
            <person name="Habib N."/>
            <person name="Wapinski I."/>
            <person name="Roy S."/>
            <person name="Lin M.F."/>
            <person name="Heiman D.I."/>
            <person name="Young S.K."/>
            <person name="Furuya K."/>
            <person name="Guo Y."/>
            <person name="Pidoux A."/>
            <person name="Chen H.M."/>
            <person name="Robbertse B."/>
            <person name="Goldberg J.M."/>
            <person name="Aoki K."/>
            <person name="Bayne E.H."/>
            <person name="Berlin A.M."/>
            <person name="Desjardins C.A."/>
            <person name="Dobbs E."/>
            <person name="Dukaj L."/>
            <person name="Fan L."/>
            <person name="FitzGerald M.G."/>
            <person name="French C."/>
            <person name="Gujja S."/>
            <person name="Hansen K."/>
            <person name="Keifenheim D."/>
            <person name="Levin J.Z."/>
            <person name="Mosher R.A."/>
            <person name="Mueller C.A."/>
            <person name="Pfiffner J."/>
            <person name="Priest M."/>
            <person name="Russ C."/>
            <person name="Smialowska A."/>
            <person name="Swoboda P."/>
            <person name="Sykes S.M."/>
            <person name="Vaughn M."/>
            <person name="Vengrova S."/>
            <person name="Yoder R."/>
            <person name="Zeng Q."/>
            <person name="Allshire R."/>
            <person name="Baulcombe D."/>
            <person name="Birren B.W."/>
            <person name="Brown W."/>
            <person name="Ekwall K."/>
            <person name="Kellis M."/>
            <person name="Leatherwood J."/>
            <person name="Levin H."/>
            <person name="Margalit H."/>
            <person name="Martienssen R."/>
            <person name="Nieduszynski C.A."/>
            <person name="Spatafora J.W."/>
            <person name="Friedman N."/>
            <person name="Dalgaard J.Z."/>
            <person name="Baumann P."/>
            <person name="Niki H."/>
            <person name="Regev A."/>
            <person name="Nusbaum C."/>
        </authorList>
    </citation>
    <scope>NUCLEOTIDE SEQUENCE [LARGE SCALE GENOMIC DNA]</scope>
    <source>
        <strain evidence="3">OY26 / ATCC MYA-4695 / CBS 11777 / NBRC 106824 / NRRL Y48691</strain>
    </source>
</reference>
<proteinExistence type="predicted"/>
<dbReference type="RefSeq" id="XP_013025288.1">
    <property type="nucleotide sequence ID" value="XM_013169834.1"/>
</dbReference>
<evidence type="ECO:0000256" key="1">
    <source>
        <dbReference type="SAM" id="MobiDB-lite"/>
    </source>
</evidence>
<gene>
    <name evidence="2" type="ORF">SPOG_03419</name>
</gene>
<protein>
    <submittedName>
        <fullName evidence="2">Calnexin independence factor Cif1</fullName>
    </submittedName>
</protein>
<dbReference type="GO" id="GO:0005730">
    <property type="term" value="C:nucleolus"/>
    <property type="evidence" value="ECO:0007669"/>
    <property type="project" value="EnsemblFungi"/>
</dbReference>
<dbReference type="STRING" id="653667.S9VV52"/>
<dbReference type="GeneID" id="25037736"/>
<dbReference type="GO" id="GO:0006984">
    <property type="term" value="P:ER-nucleus signaling pathway"/>
    <property type="evidence" value="ECO:0007669"/>
    <property type="project" value="EnsemblFungi"/>
</dbReference>
<organism evidence="2 3">
    <name type="scientific">Schizosaccharomyces cryophilus (strain OY26 / ATCC MYA-4695 / CBS 11777 / NBRC 106824 / NRRL Y48691)</name>
    <name type="common">Fission yeast</name>
    <dbReference type="NCBI Taxonomy" id="653667"/>
    <lineage>
        <taxon>Eukaryota</taxon>
        <taxon>Fungi</taxon>
        <taxon>Dikarya</taxon>
        <taxon>Ascomycota</taxon>
        <taxon>Taphrinomycotina</taxon>
        <taxon>Schizosaccharomycetes</taxon>
        <taxon>Schizosaccharomycetales</taxon>
        <taxon>Schizosaccharomycetaceae</taxon>
        <taxon>Schizosaccharomyces</taxon>
    </lineage>
</organism>
<accession>S9VV52</accession>
<keyword evidence="3" id="KW-1185">Reference proteome</keyword>
<evidence type="ECO:0000313" key="3">
    <source>
        <dbReference type="Proteomes" id="UP000015464"/>
    </source>
</evidence>
<evidence type="ECO:0000313" key="2">
    <source>
        <dbReference type="EMBL" id="EPY49950.1"/>
    </source>
</evidence>
<feature type="region of interest" description="Disordered" evidence="1">
    <location>
        <begin position="74"/>
        <end position="93"/>
    </location>
</feature>
<dbReference type="OMA" id="HSVRLHD"/>
<feature type="compositionally biased region" description="Basic and acidic residues" evidence="1">
    <location>
        <begin position="1"/>
        <end position="26"/>
    </location>
</feature>
<name>S9VV52_SCHCR</name>
<sequence>MAEENGQDRKIEKEPVNNEHAENEPPKKKRKEARAEKLKAQKLQKTKQIVEEQRNKRINLEKVSLKSLSKLMKNDPEISEEQKKEFSSQTKDQEKLGYQIGDKRGNLLLYALGETAGTSFTKDLFGTIEQFFQAQNQESKQYSYIFGTSYDKRGGSLVKTADSIRSLAYSDFLQKCSPLFRFASGILSAHVPKFHESLLNLEVAPQQARFGAFPNFSVRLIETEDKVSFLNSDPAIKYGFTVIIVVGDVQEAELKLPAIQHSVRLHDGMILVLRSSLLHQWYSFNKPGVIYEMRLFALSSLWESEQNHSIEIQKEE</sequence>
<dbReference type="AlphaFoldDB" id="S9VV52"/>